<dbReference type="PATRIC" id="fig|573060.9.peg.3237"/>
<proteinExistence type="predicted"/>
<dbReference type="RefSeq" id="WP_005795812.1">
    <property type="nucleotide sequence ID" value="NZ_ACQT01000051.1"/>
</dbReference>
<name>C5T4P4_ACIDE</name>
<dbReference type="AlphaFoldDB" id="C5T4P4"/>
<sequence>MDLIVLFLIGGLITWFGVYVLTRETHTTSPCAANYTLECKPDVDGRFLAEVVPELPGARAWGATAEDAMAKAQSVALRVLAQRLQRGEIKPSAIRMELRVTDGQSIPLQLQNSTSNFRRP</sequence>
<dbReference type="EMBL" id="ACQT01000051">
    <property type="protein sequence ID" value="EER60537.1"/>
    <property type="molecule type" value="Genomic_DNA"/>
</dbReference>
<keyword evidence="2" id="KW-1185">Reference proteome</keyword>
<dbReference type="Gene3D" id="3.30.160.250">
    <property type="match status" value="1"/>
</dbReference>
<dbReference type="SUPFAM" id="SSF143100">
    <property type="entry name" value="TTHA1013/TTHA0281-like"/>
    <property type="match status" value="1"/>
</dbReference>
<evidence type="ECO:0000313" key="1">
    <source>
        <dbReference type="EMBL" id="EER60537.1"/>
    </source>
</evidence>
<accession>C5T4P4</accession>
<protein>
    <recommendedName>
        <fullName evidence="3">HicB-like antitoxin of toxin-antitoxin system domain-containing protein</fullName>
    </recommendedName>
</protein>
<dbReference type="Proteomes" id="UP000003856">
    <property type="component" value="Unassembled WGS sequence"/>
</dbReference>
<comment type="caution">
    <text evidence="1">The sequence shown here is derived from an EMBL/GenBank/DDBJ whole genome shotgun (WGS) entry which is preliminary data.</text>
</comment>
<evidence type="ECO:0000313" key="2">
    <source>
        <dbReference type="Proteomes" id="UP000003856"/>
    </source>
</evidence>
<organism evidence="1 2">
    <name type="scientific">Acidovorax delafieldii 2AN</name>
    <dbReference type="NCBI Taxonomy" id="573060"/>
    <lineage>
        <taxon>Bacteria</taxon>
        <taxon>Pseudomonadati</taxon>
        <taxon>Pseudomonadota</taxon>
        <taxon>Betaproteobacteria</taxon>
        <taxon>Burkholderiales</taxon>
        <taxon>Comamonadaceae</taxon>
        <taxon>Acidovorax</taxon>
    </lineage>
</organism>
<dbReference type="InterPro" id="IPR035069">
    <property type="entry name" value="TTHA1013/TTHA0281-like"/>
</dbReference>
<reference evidence="1 2" key="1">
    <citation type="submission" date="2009-05" db="EMBL/GenBank/DDBJ databases">
        <title>The draft genome of Acidovorax delafieldii 2AN.</title>
        <authorList>
            <consortium name="US DOE Joint Genome Institute (JGI-PGF)"/>
            <person name="Lucas S."/>
            <person name="Copeland A."/>
            <person name="Lapidus A."/>
            <person name="Glavina del Rio T."/>
            <person name="Tice H."/>
            <person name="Bruce D."/>
            <person name="Goodwin L."/>
            <person name="Pitluck S."/>
            <person name="Larimer F."/>
            <person name="Land M.L."/>
            <person name="Hauser L."/>
            <person name="Shelobolina E.S."/>
            <person name="Picardal F."/>
            <person name="Roden E."/>
            <person name="Emerson D."/>
        </authorList>
    </citation>
    <scope>NUCLEOTIDE SEQUENCE [LARGE SCALE GENOMIC DNA]</scope>
    <source>
        <strain evidence="1 2">2AN</strain>
    </source>
</reference>
<evidence type="ECO:0008006" key="3">
    <source>
        <dbReference type="Google" id="ProtNLM"/>
    </source>
</evidence>
<gene>
    <name evidence="1" type="ORF">AcdelDRAFT_1874</name>
</gene>